<sequence length="326" mass="35009">MKHLLKAAIGLVLVSLVSGPAEADDRPVLRSQVMTLSEIVTVGDFYSNAGVMASKPLFRSPDMGTSGNVSARDVAERARAAGLRFAGTDGLRTVVVHRGATKFEQEQLEGLVRSALAERNAGLDPDSLDIRLVQAPARVLADPKVHDPVRVDRVDWSKGSGQFTLHATVAAEHGTKPLTLTGSAREMIDIVTLAQPLRRSDILTENDLTIQRVARNKVPAGALLDAGDLVGMAARTNLRPGAPLSRKDFQRPVLIRRGEKLTVTFEMPGMKLTSRAQAMDDGAKGDVIDVMNIQSRRIVPATVVSRGQVRVHTANPIVASLNSETN</sequence>
<dbReference type="SMART" id="SM00858">
    <property type="entry name" value="SAF"/>
    <property type="match status" value="1"/>
</dbReference>
<evidence type="ECO:0000313" key="7">
    <source>
        <dbReference type="Proteomes" id="UP000664096"/>
    </source>
</evidence>
<protein>
    <submittedName>
        <fullName evidence="6">Flagellar basal body P-ring formation protein FlgA</fullName>
    </submittedName>
</protein>
<dbReference type="Proteomes" id="UP000664096">
    <property type="component" value="Unassembled WGS sequence"/>
</dbReference>
<dbReference type="PANTHER" id="PTHR36307:SF1">
    <property type="entry name" value="FLAGELLA BASAL BODY P-RING FORMATION PROTEIN FLGA"/>
    <property type="match status" value="1"/>
</dbReference>
<keyword evidence="6" id="KW-0282">Flagellum</keyword>
<dbReference type="RefSeq" id="WP_207141233.1">
    <property type="nucleotide sequence ID" value="NZ_JAEKJZ010000002.1"/>
</dbReference>
<evidence type="ECO:0000256" key="2">
    <source>
        <dbReference type="ARBA" id="ARBA00022729"/>
    </source>
</evidence>
<feature type="domain" description="SAF" evidence="5">
    <location>
        <begin position="188"/>
        <end position="250"/>
    </location>
</feature>
<dbReference type="EMBL" id="JAEKJZ010000002">
    <property type="protein sequence ID" value="MBN9671400.1"/>
    <property type="molecule type" value="Genomic_DNA"/>
</dbReference>
<feature type="signal peptide" evidence="4">
    <location>
        <begin position="1"/>
        <end position="23"/>
    </location>
</feature>
<keyword evidence="6" id="KW-0966">Cell projection</keyword>
<evidence type="ECO:0000313" key="6">
    <source>
        <dbReference type="EMBL" id="MBN9671400.1"/>
    </source>
</evidence>
<keyword evidence="2 4" id="KW-0732">Signal</keyword>
<dbReference type="NCBIfam" id="TIGR03170">
    <property type="entry name" value="flgA_cterm"/>
    <property type="match status" value="1"/>
</dbReference>
<dbReference type="Gene3D" id="2.30.30.760">
    <property type="match status" value="1"/>
</dbReference>
<accession>A0A939J4P7</accession>
<dbReference type="InterPro" id="IPR013974">
    <property type="entry name" value="SAF"/>
</dbReference>
<dbReference type="InterPro" id="IPR039246">
    <property type="entry name" value="Flagellar_FlgA"/>
</dbReference>
<evidence type="ECO:0000256" key="3">
    <source>
        <dbReference type="ARBA" id="ARBA00022764"/>
    </source>
</evidence>
<keyword evidence="6" id="KW-0969">Cilium</keyword>
<keyword evidence="3" id="KW-0574">Periplasm</keyword>
<dbReference type="Gene3D" id="3.90.1210.10">
    <property type="entry name" value="Antifreeze-like/N-acetylneuraminic acid synthase C-terminal domain"/>
    <property type="match status" value="1"/>
</dbReference>
<reference evidence="6" key="1">
    <citation type="submission" date="2020-12" db="EMBL/GenBank/DDBJ databases">
        <title>Oil enriched cultivation method for isolating marine PHA-producing bacteria.</title>
        <authorList>
            <person name="Zheng W."/>
            <person name="Yu S."/>
            <person name="Huang Y."/>
        </authorList>
    </citation>
    <scope>NUCLEOTIDE SEQUENCE</scope>
    <source>
        <strain evidence="6">SY-2-12</strain>
    </source>
</reference>
<organism evidence="6 7">
    <name type="scientific">Roseibium aggregatum</name>
    <dbReference type="NCBI Taxonomy" id="187304"/>
    <lineage>
        <taxon>Bacteria</taxon>
        <taxon>Pseudomonadati</taxon>
        <taxon>Pseudomonadota</taxon>
        <taxon>Alphaproteobacteria</taxon>
        <taxon>Hyphomicrobiales</taxon>
        <taxon>Stappiaceae</taxon>
        <taxon>Roseibium</taxon>
    </lineage>
</organism>
<comment type="caution">
    <text evidence="6">The sequence shown here is derived from an EMBL/GenBank/DDBJ whole genome shotgun (WGS) entry which is preliminary data.</text>
</comment>
<gene>
    <name evidence="6" type="primary">flgA</name>
    <name evidence="6" type="ORF">JF539_13715</name>
</gene>
<evidence type="ECO:0000256" key="4">
    <source>
        <dbReference type="SAM" id="SignalP"/>
    </source>
</evidence>
<name>A0A939J4P7_9HYPH</name>
<dbReference type="GO" id="GO:0044780">
    <property type="term" value="P:bacterial-type flagellum assembly"/>
    <property type="evidence" value="ECO:0007669"/>
    <property type="project" value="InterPro"/>
</dbReference>
<dbReference type="PANTHER" id="PTHR36307">
    <property type="entry name" value="FLAGELLA BASAL BODY P-RING FORMATION PROTEIN FLGA"/>
    <property type="match status" value="1"/>
</dbReference>
<dbReference type="CDD" id="cd11614">
    <property type="entry name" value="SAF_CpaB_FlgA_like"/>
    <property type="match status" value="1"/>
</dbReference>
<proteinExistence type="predicted"/>
<evidence type="ECO:0000259" key="5">
    <source>
        <dbReference type="SMART" id="SM00858"/>
    </source>
</evidence>
<dbReference type="InterPro" id="IPR017585">
    <property type="entry name" value="SAF_FlgA"/>
</dbReference>
<dbReference type="GO" id="GO:0042597">
    <property type="term" value="C:periplasmic space"/>
    <property type="evidence" value="ECO:0007669"/>
    <property type="project" value="UniProtKB-SubCell"/>
</dbReference>
<feature type="chain" id="PRO_5037323645" evidence="4">
    <location>
        <begin position="24"/>
        <end position="326"/>
    </location>
</feature>
<comment type="subcellular location">
    <subcellularLocation>
        <location evidence="1">Periplasm</location>
    </subcellularLocation>
</comment>
<dbReference type="AlphaFoldDB" id="A0A939J4P7"/>
<dbReference type="Pfam" id="PF13144">
    <property type="entry name" value="ChapFlgA"/>
    <property type="match status" value="1"/>
</dbReference>
<evidence type="ECO:0000256" key="1">
    <source>
        <dbReference type="ARBA" id="ARBA00004418"/>
    </source>
</evidence>